<dbReference type="InterPro" id="IPR029063">
    <property type="entry name" value="SAM-dependent_MTases_sf"/>
</dbReference>
<dbReference type="InterPro" id="IPR004538">
    <property type="entry name" value="Hemolysin_A/TlyA"/>
</dbReference>
<dbReference type="SUPFAM" id="SSF53335">
    <property type="entry name" value="S-adenosyl-L-methionine-dependent methyltransferases"/>
    <property type="match status" value="1"/>
</dbReference>
<dbReference type="PANTHER" id="PTHR32319:SF0">
    <property type="entry name" value="BACTERIAL HEMOLYSIN-LIKE PROTEIN"/>
    <property type="match status" value="1"/>
</dbReference>
<dbReference type="EMBL" id="FOFG01000001">
    <property type="protein sequence ID" value="SEP68878.1"/>
    <property type="molecule type" value="Genomic_DNA"/>
</dbReference>
<evidence type="ECO:0000313" key="5">
    <source>
        <dbReference type="EMBL" id="SEP68878.1"/>
    </source>
</evidence>
<dbReference type="Proteomes" id="UP000199647">
    <property type="component" value="Unassembled WGS sequence"/>
</dbReference>
<dbReference type="GO" id="GO:0003723">
    <property type="term" value="F:RNA binding"/>
    <property type="evidence" value="ECO:0007669"/>
    <property type="project" value="UniProtKB-KW"/>
</dbReference>
<dbReference type="InterPro" id="IPR002877">
    <property type="entry name" value="RNA_MeTrfase_FtsJ_dom"/>
</dbReference>
<dbReference type="Pfam" id="PF01728">
    <property type="entry name" value="FtsJ"/>
    <property type="match status" value="1"/>
</dbReference>
<dbReference type="InterPro" id="IPR047048">
    <property type="entry name" value="TlyA"/>
</dbReference>
<dbReference type="AlphaFoldDB" id="A0A1H8ZYR3"/>
<dbReference type="GO" id="GO:0032259">
    <property type="term" value="P:methylation"/>
    <property type="evidence" value="ECO:0007669"/>
    <property type="project" value="UniProtKB-KW"/>
</dbReference>
<keyword evidence="6" id="KW-1185">Reference proteome</keyword>
<dbReference type="PANTHER" id="PTHR32319">
    <property type="entry name" value="BACTERIAL HEMOLYSIN-LIKE PROTEIN"/>
    <property type="match status" value="1"/>
</dbReference>
<evidence type="ECO:0000256" key="2">
    <source>
        <dbReference type="ARBA" id="ARBA00029460"/>
    </source>
</evidence>
<dbReference type="InterPro" id="IPR002942">
    <property type="entry name" value="S4_RNA-bd"/>
</dbReference>
<proteinExistence type="inferred from homology"/>
<keyword evidence="1 3" id="KW-0694">RNA-binding</keyword>
<dbReference type="InterPro" id="IPR036986">
    <property type="entry name" value="S4_RNA-bd_sf"/>
</dbReference>
<keyword evidence="5" id="KW-0489">Methyltransferase</keyword>
<gene>
    <name evidence="5" type="ORF">SAMN05216548_101263</name>
</gene>
<dbReference type="PROSITE" id="PS50889">
    <property type="entry name" value="S4"/>
    <property type="match status" value="1"/>
</dbReference>
<dbReference type="RefSeq" id="WP_238858079.1">
    <property type="nucleotide sequence ID" value="NZ_FOFG01000001.1"/>
</dbReference>
<protein>
    <submittedName>
        <fullName evidence="5">23S rRNA (Cytidine1920-2'-O)/16S rRNA (Cytidine1409-2'-O)-methyltransferase</fullName>
    </submittedName>
</protein>
<dbReference type="Gene3D" id="3.40.50.150">
    <property type="entry name" value="Vaccinia Virus protein VP39"/>
    <property type="match status" value="1"/>
</dbReference>
<comment type="similarity">
    <text evidence="2">Belongs to the TlyA family.</text>
</comment>
<dbReference type="CDD" id="cd02440">
    <property type="entry name" value="AdoMet_MTases"/>
    <property type="match status" value="1"/>
</dbReference>
<dbReference type="Gene3D" id="3.10.290.10">
    <property type="entry name" value="RNA-binding S4 domain"/>
    <property type="match status" value="1"/>
</dbReference>
<evidence type="ECO:0000256" key="3">
    <source>
        <dbReference type="PROSITE-ProRule" id="PRU00182"/>
    </source>
</evidence>
<feature type="domain" description="RNA-binding S4" evidence="4">
    <location>
        <begin position="4"/>
        <end position="67"/>
    </location>
</feature>
<dbReference type="SMART" id="SM00363">
    <property type="entry name" value="S4"/>
    <property type="match status" value="1"/>
</dbReference>
<dbReference type="GO" id="GO:0008168">
    <property type="term" value="F:methyltransferase activity"/>
    <property type="evidence" value="ECO:0007669"/>
    <property type="project" value="UniProtKB-KW"/>
</dbReference>
<dbReference type="SUPFAM" id="SSF55174">
    <property type="entry name" value="Alpha-L RNA-binding motif"/>
    <property type="match status" value="1"/>
</dbReference>
<organism evidence="5 6">
    <name type="scientific">Faunimonas pinastri</name>
    <dbReference type="NCBI Taxonomy" id="1855383"/>
    <lineage>
        <taxon>Bacteria</taxon>
        <taxon>Pseudomonadati</taxon>
        <taxon>Pseudomonadota</taxon>
        <taxon>Alphaproteobacteria</taxon>
        <taxon>Hyphomicrobiales</taxon>
        <taxon>Afifellaceae</taxon>
        <taxon>Faunimonas</taxon>
    </lineage>
</organism>
<dbReference type="PIRSF" id="PIRSF005578">
    <property type="entry name" value="TlyA"/>
    <property type="match status" value="1"/>
</dbReference>
<evidence type="ECO:0000313" key="6">
    <source>
        <dbReference type="Proteomes" id="UP000199647"/>
    </source>
</evidence>
<dbReference type="STRING" id="1855383.SAMN05216548_101263"/>
<evidence type="ECO:0000256" key="1">
    <source>
        <dbReference type="ARBA" id="ARBA00022884"/>
    </source>
</evidence>
<reference evidence="5 6" key="1">
    <citation type="submission" date="2016-10" db="EMBL/GenBank/DDBJ databases">
        <authorList>
            <person name="de Groot N.N."/>
        </authorList>
    </citation>
    <scope>NUCLEOTIDE SEQUENCE [LARGE SCALE GENOMIC DNA]</scope>
    <source>
        <strain evidence="5 6">A52C2</strain>
    </source>
</reference>
<sequence>MEKLRLDEALVAGGLAPSRSRARDMILRETVRVDGATVSRPSQRVGADAALTVDDPGQHYVSRAALKLVAGLDTFGFSPEGLSMLDLGASTGGFTQVLLERGAQSVVAVDVGHDQMHPLIAGDPRVLVKDGINARALVAEDLEDHPVQALVSDVSFISLKLVLPPALAMAKPGAWAVLLVKPQFEVGRDGVGKGGIVRDPAAGEAALAEMARWIGEEQGWRVVGTAPSPISGGDGNNEYLLGAVNA</sequence>
<keyword evidence="5" id="KW-0808">Transferase</keyword>
<name>A0A1H8ZYR3_9HYPH</name>
<dbReference type="Pfam" id="PF01479">
    <property type="entry name" value="S4"/>
    <property type="match status" value="1"/>
</dbReference>
<dbReference type="CDD" id="cd00165">
    <property type="entry name" value="S4"/>
    <property type="match status" value="1"/>
</dbReference>
<accession>A0A1H8ZYR3</accession>
<evidence type="ECO:0000259" key="4">
    <source>
        <dbReference type="SMART" id="SM00363"/>
    </source>
</evidence>